<protein>
    <submittedName>
        <fullName evidence="6">Tripartite ATP-independent transporter solute receptor, DctP family</fullName>
    </submittedName>
</protein>
<keyword evidence="6" id="KW-0675">Receptor</keyword>
<dbReference type="InterPro" id="IPR004682">
    <property type="entry name" value="TRAP_DctP"/>
</dbReference>
<comment type="similarity">
    <text evidence="2">Belongs to the bacterial solute-binding protein 7 family.</text>
</comment>
<keyword evidence="4 5" id="KW-0732">Signal</keyword>
<dbReference type="NCBIfam" id="TIGR00787">
    <property type="entry name" value="dctP"/>
    <property type="match status" value="1"/>
</dbReference>
<accession>A0A1M6C9G1</accession>
<dbReference type="AlphaFoldDB" id="A0A1M6C9G1"/>
<evidence type="ECO:0000256" key="2">
    <source>
        <dbReference type="ARBA" id="ARBA00009023"/>
    </source>
</evidence>
<reference evidence="6 7" key="1">
    <citation type="submission" date="2016-11" db="EMBL/GenBank/DDBJ databases">
        <authorList>
            <person name="Jaros S."/>
            <person name="Januszkiewicz K."/>
            <person name="Wedrychowicz H."/>
        </authorList>
    </citation>
    <scope>NUCLEOTIDE SEQUENCE [LARGE SCALE GENOMIC DNA]</scope>
    <source>
        <strain evidence="6 7">DSM 19022</strain>
    </source>
</reference>
<evidence type="ECO:0000256" key="1">
    <source>
        <dbReference type="ARBA" id="ARBA00004196"/>
    </source>
</evidence>
<dbReference type="Gene3D" id="3.40.190.170">
    <property type="entry name" value="Bacterial extracellular solute-binding protein, family 7"/>
    <property type="match status" value="1"/>
</dbReference>
<dbReference type="Pfam" id="PF03480">
    <property type="entry name" value="DctP"/>
    <property type="match status" value="1"/>
</dbReference>
<feature type="signal peptide" evidence="5">
    <location>
        <begin position="1"/>
        <end position="19"/>
    </location>
</feature>
<dbReference type="InterPro" id="IPR038404">
    <property type="entry name" value="TRAP_DctP_sf"/>
</dbReference>
<organism evidence="6 7">
    <name type="scientific">Lutispora thermophila DSM 19022</name>
    <dbReference type="NCBI Taxonomy" id="1122184"/>
    <lineage>
        <taxon>Bacteria</taxon>
        <taxon>Bacillati</taxon>
        <taxon>Bacillota</taxon>
        <taxon>Clostridia</taxon>
        <taxon>Lutisporales</taxon>
        <taxon>Lutisporaceae</taxon>
        <taxon>Lutispora</taxon>
    </lineage>
</organism>
<sequence>MKKLLIMLMVLVMALVPVACSSKTPSTQPTEQSGGQSSEGASGYDALKPVVLIGADNASMGAAAQLFGELVSKKVSEITGGKLTVEYYPNSQLGNDQELQSQMLAGDIDFVVCQTAQTVNFVPEVAIFDLPLVFAKYDAKTIDYALNKSPFFDKINEAYTAKNMRVMHYLQAATFRETTSNKKISTIDDFKNLKIRTMENQNHMAFWKALGAAPTPLPWSEVYVSLQQGLVDAQENATDTSAGANLQEVQKYLVLTHHILYCNQFLINNSKYESLDPLYQAALQQAVNEAAVEIEAKLATIDTENRQKLANGGIEVIELDNAFIDQMLEKAQGVYDSIGKAIGQEYVDTLQNALQNPQ</sequence>
<evidence type="ECO:0000313" key="7">
    <source>
        <dbReference type="Proteomes" id="UP000184442"/>
    </source>
</evidence>
<feature type="chain" id="PRO_5039566148" evidence="5">
    <location>
        <begin position="20"/>
        <end position="358"/>
    </location>
</feature>
<evidence type="ECO:0000313" key="6">
    <source>
        <dbReference type="EMBL" id="SHI57649.1"/>
    </source>
</evidence>
<evidence type="ECO:0000256" key="3">
    <source>
        <dbReference type="ARBA" id="ARBA00022448"/>
    </source>
</evidence>
<dbReference type="GO" id="GO:0030288">
    <property type="term" value="C:outer membrane-bounded periplasmic space"/>
    <property type="evidence" value="ECO:0007669"/>
    <property type="project" value="InterPro"/>
</dbReference>
<dbReference type="EMBL" id="FQZS01000005">
    <property type="protein sequence ID" value="SHI57649.1"/>
    <property type="molecule type" value="Genomic_DNA"/>
</dbReference>
<keyword evidence="7" id="KW-1185">Reference proteome</keyword>
<dbReference type="STRING" id="1122184.SAMN02745176_00666"/>
<keyword evidence="3" id="KW-0813">Transport</keyword>
<comment type="subcellular location">
    <subcellularLocation>
        <location evidence="1">Cell envelope</location>
    </subcellularLocation>
</comment>
<dbReference type="GO" id="GO:0055085">
    <property type="term" value="P:transmembrane transport"/>
    <property type="evidence" value="ECO:0007669"/>
    <property type="project" value="InterPro"/>
</dbReference>
<evidence type="ECO:0000256" key="4">
    <source>
        <dbReference type="ARBA" id="ARBA00022729"/>
    </source>
</evidence>
<dbReference type="PANTHER" id="PTHR33376:SF4">
    <property type="entry name" value="SIALIC ACID-BINDING PERIPLASMIC PROTEIN SIAP"/>
    <property type="match status" value="1"/>
</dbReference>
<name>A0A1M6C9G1_9FIRM</name>
<dbReference type="OrthoDB" id="2796at2"/>
<dbReference type="CDD" id="cd13603">
    <property type="entry name" value="PBP2_TRAP_Siap_TeaA_like"/>
    <property type="match status" value="1"/>
</dbReference>
<gene>
    <name evidence="6" type="ORF">SAMN02745176_00666</name>
</gene>
<dbReference type="PANTHER" id="PTHR33376">
    <property type="match status" value="1"/>
</dbReference>
<proteinExistence type="inferred from homology"/>
<dbReference type="Proteomes" id="UP000184442">
    <property type="component" value="Unassembled WGS sequence"/>
</dbReference>
<dbReference type="InterPro" id="IPR018389">
    <property type="entry name" value="DctP_fam"/>
</dbReference>
<evidence type="ECO:0000256" key="5">
    <source>
        <dbReference type="SAM" id="SignalP"/>
    </source>
</evidence>
<dbReference type="NCBIfam" id="NF037995">
    <property type="entry name" value="TRAP_S1"/>
    <property type="match status" value="1"/>
</dbReference>
<dbReference type="RefSeq" id="WP_073024536.1">
    <property type="nucleotide sequence ID" value="NZ_FQZS01000005.1"/>
</dbReference>
<dbReference type="PIRSF" id="PIRSF006470">
    <property type="entry name" value="DctB"/>
    <property type="match status" value="1"/>
</dbReference>